<dbReference type="Pfam" id="PF02535">
    <property type="entry name" value="Zip"/>
    <property type="match status" value="1"/>
</dbReference>
<dbReference type="Proteomes" id="UP000316759">
    <property type="component" value="Unassembled WGS sequence"/>
</dbReference>
<feature type="transmembrane region" description="Helical" evidence="8">
    <location>
        <begin position="163"/>
        <end position="182"/>
    </location>
</feature>
<evidence type="ECO:0000256" key="4">
    <source>
        <dbReference type="ARBA" id="ARBA00022989"/>
    </source>
</evidence>
<evidence type="ECO:0000313" key="9">
    <source>
        <dbReference type="EMBL" id="TPP57698.1"/>
    </source>
</evidence>
<dbReference type="AlphaFoldDB" id="A0A504YH32"/>
<keyword evidence="3 8" id="KW-0812">Transmembrane</keyword>
<organism evidence="9 10">
    <name type="scientific">Fasciola gigantica</name>
    <name type="common">Giant liver fluke</name>
    <dbReference type="NCBI Taxonomy" id="46835"/>
    <lineage>
        <taxon>Eukaryota</taxon>
        <taxon>Metazoa</taxon>
        <taxon>Spiralia</taxon>
        <taxon>Lophotrochozoa</taxon>
        <taxon>Platyhelminthes</taxon>
        <taxon>Trematoda</taxon>
        <taxon>Digenea</taxon>
        <taxon>Plagiorchiida</taxon>
        <taxon>Echinostomata</taxon>
        <taxon>Echinostomatoidea</taxon>
        <taxon>Fasciolidae</taxon>
        <taxon>Fasciola</taxon>
    </lineage>
</organism>
<accession>A0A504YH32</accession>
<evidence type="ECO:0000256" key="7">
    <source>
        <dbReference type="SAM" id="MobiDB-lite"/>
    </source>
</evidence>
<keyword evidence="10" id="KW-1185">Reference proteome</keyword>
<dbReference type="GO" id="GO:0005385">
    <property type="term" value="F:zinc ion transmembrane transporter activity"/>
    <property type="evidence" value="ECO:0007669"/>
    <property type="project" value="TreeGrafter"/>
</dbReference>
<dbReference type="GO" id="GO:0016020">
    <property type="term" value="C:membrane"/>
    <property type="evidence" value="ECO:0007669"/>
    <property type="project" value="UniProtKB-SubCell"/>
</dbReference>
<evidence type="ECO:0000256" key="2">
    <source>
        <dbReference type="ARBA" id="ARBA00022448"/>
    </source>
</evidence>
<comment type="caution">
    <text evidence="9">The sequence shown here is derived from an EMBL/GenBank/DDBJ whole genome shotgun (WGS) entry which is preliminary data.</text>
</comment>
<feature type="transmembrane region" description="Helical" evidence="8">
    <location>
        <begin position="333"/>
        <end position="353"/>
    </location>
</feature>
<dbReference type="InterPro" id="IPR003689">
    <property type="entry name" value="ZIP"/>
</dbReference>
<evidence type="ECO:0000256" key="6">
    <source>
        <dbReference type="ARBA" id="ARBA00038485"/>
    </source>
</evidence>
<keyword evidence="5 8" id="KW-0472">Membrane</keyword>
<dbReference type="PANTHER" id="PTHR16950:SF25">
    <property type="entry name" value="ZINC TRANSPORTER SLC39A7"/>
    <property type="match status" value="1"/>
</dbReference>
<keyword evidence="2" id="KW-0813">Transport</keyword>
<feature type="transmembrane region" description="Helical" evidence="8">
    <location>
        <begin position="373"/>
        <end position="400"/>
    </location>
</feature>
<proteinExistence type="inferred from homology"/>
<dbReference type="GO" id="GO:0006882">
    <property type="term" value="P:intracellular zinc ion homeostasis"/>
    <property type="evidence" value="ECO:0007669"/>
    <property type="project" value="TreeGrafter"/>
</dbReference>
<sequence>MLNYSETGDYLTSSPLKSAMRSMLHLSLLPILSCVFGVHSHEHTHVHEHSHAHEPLHLKYLRHANIKLAHMGYTAKRNMRAESAQQLWVESATAVLLISLAPFFVLCLLPDLTKRQALLKIFLAFAAGGLLGDAFLHLIPHAIDRHHEDSIHANKHDHQRHMVVGISIVSGIYFFLCIEKLIRMFQHSPSHNHGHGSENTSQHVSSTPHPTTNDGPQKNKKGKKNHGGDDTQSKQVHHQQTNKIQSQQHQSKKVVKQSSGTELTNWGYLESRADFTKKKTNFTDGLAIGSSFLLSRTAGMVTTLTVLIHELPHEIGDYAILIQSGCSARKAMFLQLSTAVGAALGASLSLLAAGVGLDSFIMKGNAPLLTDDVITGCILPFTAGGFIYIAMTSVLPDLLVSEHESGLKRSASHWCRRLTQSLAEVIALVAGIGMMAALGLFEQQ</sequence>
<evidence type="ECO:0000256" key="3">
    <source>
        <dbReference type="ARBA" id="ARBA00022692"/>
    </source>
</evidence>
<dbReference type="STRING" id="46835.A0A504YH32"/>
<evidence type="ECO:0000256" key="8">
    <source>
        <dbReference type="SAM" id="Phobius"/>
    </source>
</evidence>
<gene>
    <name evidence="9" type="ORF">FGIG_08470</name>
</gene>
<feature type="transmembrane region" description="Helical" evidence="8">
    <location>
        <begin position="87"/>
        <end position="109"/>
    </location>
</feature>
<evidence type="ECO:0000256" key="1">
    <source>
        <dbReference type="ARBA" id="ARBA00004141"/>
    </source>
</evidence>
<comment type="subcellular location">
    <subcellularLocation>
        <location evidence="1">Membrane</location>
        <topology evidence="1">Multi-pass membrane protein</topology>
    </subcellularLocation>
</comment>
<evidence type="ECO:0000313" key="10">
    <source>
        <dbReference type="Proteomes" id="UP000316759"/>
    </source>
</evidence>
<protein>
    <submittedName>
        <fullName evidence="9">Zinc transporter</fullName>
    </submittedName>
</protein>
<feature type="region of interest" description="Disordered" evidence="7">
    <location>
        <begin position="189"/>
        <end position="258"/>
    </location>
</feature>
<reference evidence="9 10" key="1">
    <citation type="submission" date="2019-04" db="EMBL/GenBank/DDBJ databases">
        <title>Annotation for the trematode Fasciola gigantica.</title>
        <authorList>
            <person name="Choi Y.-J."/>
        </authorList>
    </citation>
    <scope>NUCLEOTIDE SEQUENCE [LARGE SCALE GENOMIC DNA]</scope>
    <source>
        <strain evidence="9">Uganda_cow_1</strain>
    </source>
</reference>
<keyword evidence="4 8" id="KW-1133">Transmembrane helix</keyword>
<dbReference type="EMBL" id="SUNJ01012893">
    <property type="protein sequence ID" value="TPP57698.1"/>
    <property type="molecule type" value="Genomic_DNA"/>
</dbReference>
<feature type="compositionally biased region" description="Polar residues" evidence="7">
    <location>
        <begin position="189"/>
        <end position="212"/>
    </location>
</feature>
<feature type="transmembrane region" description="Helical" evidence="8">
    <location>
        <begin position="121"/>
        <end position="143"/>
    </location>
</feature>
<evidence type="ECO:0000256" key="5">
    <source>
        <dbReference type="ARBA" id="ARBA00023136"/>
    </source>
</evidence>
<dbReference type="OrthoDB" id="200954at2759"/>
<comment type="similarity">
    <text evidence="6">Belongs to the ZIP transporter (TC 2.A.5) family. KE4/Catsup subfamily.</text>
</comment>
<dbReference type="PANTHER" id="PTHR16950">
    <property type="entry name" value="ZINC TRANSPORTER SLC39A7 HISTIDINE-RICH MEMBRANE PROTEIN KE4"/>
    <property type="match status" value="1"/>
</dbReference>
<feature type="transmembrane region" description="Helical" evidence="8">
    <location>
        <begin position="421"/>
        <end position="441"/>
    </location>
</feature>
<name>A0A504YH32_FASGI</name>